<dbReference type="AlphaFoldDB" id="A0A6P1QU98"/>
<name>A0A6P1QU98_9FLAO</name>
<sequence length="113" mass="12965">MKKILLATLLGISLVGCNTERENRDNDKTYEATGVYHSQFMCFEGIIMLDRNPPFQSGGDLRLSPTNLSDKYRKDQQKLKIKYKFTNSEVSCNSSPFGEIKTRRIKIITVKKI</sequence>
<protein>
    <submittedName>
        <fullName evidence="1">Uncharacterized protein</fullName>
    </submittedName>
</protein>
<reference evidence="1 2" key="1">
    <citation type="submission" date="2018-04" db="EMBL/GenBank/DDBJ databases">
        <title>Characteristic and Complete Genome Sequencing of A Novel Member of Infective Endocarditis Causative Bacteria: Bergeyella cardium QL-PH.</title>
        <authorList>
            <person name="Pan H."/>
            <person name="Sun E."/>
            <person name="Zhang Y."/>
        </authorList>
    </citation>
    <scope>NUCLEOTIDE SEQUENCE [LARGE SCALE GENOMIC DNA]</scope>
    <source>
        <strain evidence="1 2">HPQL</strain>
    </source>
</reference>
<evidence type="ECO:0000313" key="1">
    <source>
        <dbReference type="EMBL" id="QHN65255.1"/>
    </source>
</evidence>
<gene>
    <name evidence="1" type="ORF">DBX24_04775</name>
</gene>
<proteinExistence type="predicted"/>
<keyword evidence="2" id="KW-1185">Reference proteome</keyword>
<dbReference type="OrthoDB" id="1428799at2"/>
<evidence type="ECO:0000313" key="2">
    <source>
        <dbReference type="Proteomes" id="UP000464318"/>
    </source>
</evidence>
<accession>A0A6P1QU98</accession>
<dbReference type="KEGG" id="bcad:DBX24_04775"/>
<dbReference type="PROSITE" id="PS51257">
    <property type="entry name" value="PROKAR_LIPOPROTEIN"/>
    <property type="match status" value="1"/>
</dbReference>
<dbReference type="EMBL" id="CP029149">
    <property type="protein sequence ID" value="QHN65255.1"/>
    <property type="molecule type" value="Genomic_DNA"/>
</dbReference>
<dbReference type="Proteomes" id="UP000464318">
    <property type="component" value="Chromosome"/>
</dbReference>
<organism evidence="1 2">
    <name type="scientific">Bergeyella cardium</name>
    <dbReference type="NCBI Taxonomy" id="1585976"/>
    <lineage>
        <taxon>Bacteria</taxon>
        <taxon>Pseudomonadati</taxon>
        <taxon>Bacteroidota</taxon>
        <taxon>Flavobacteriia</taxon>
        <taxon>Flavobacteriales</taxon>
        <taxon>Weeksellaceae</taxon>
        <taxon>Bergeyella</taxon>
    </lineage>
</organism>
<dbReference type="RefSeq" id="WP_160224120.1">
    <property type="nucleotide sequence ID" value="NZ_CP029149.1"/>
</dbReference>